<gene>
    <name evidence="1" type="ORF">NDK43_16715</name>
</gene>
<dbReference type="Pfam" id="PF10737">
    <property type="entry name" value="GerPC"/>
    <property type="match status" value="1"/>
</dbReference>
<evidence type="ECO:0000313" key="1">
    <source>
        <dbReference type="EMBL" id="MCM2533729.1"/>
    </source>
</evidence>
<proteinExistence type="predicted"/>
<keyword evidence="2" id="KW-1185">Reference proteome</keyword>
<dbReference type="EMBL" id="JAMQCR010000001">
    <property type="protein sequence ID" value="MCM2533729.1"/>
    <property type="molecule type" value="Genomic_DNA"/>
</dbReference>
<name>A0ABT0WBP1_9BACI</name>
<protein>
    <submittedName>
        <fullName evidence="1">Spore germination protein GerPC</fullName>
    </submittedName>
</protein>
<reference evidence="1 2" key="1">
    <citation type="submission" date="2022-06" db="EMBL/GenBank/DDBJ databases">
        <authorList>
            <person name="Jeon C.O."/>
        </authorList>
    </citation>
    <scope>NUCLEOTIDE SEQUENCE [LARGE SCALE GENOMIC DNA]</scope>
    <source>
        <strain evidence="1 2">KCTC 13943</strain>
    </source>
</reference>
<evidence type="ECO:0000313" key="2">
    <source>
        <dbReference type="Proteomes" id="UP001523262"/>
    </source>
</evidence>
<sequence length="85" mass="9866">MEDTQKNLNIQPNESYLSFIKQDIIKQLPNRIEYHLKNNTRQAQTGETTTADEEKIIELLTQEIANGVYLFLNNLPENVKGMKTE</sequence>
<organism evidence="1 2">
    <name type="scientific">Neobacillus pocheonensis</name>
    <dbReference type="NCBI Taxonomy" id="363869"/>
    <lineage>
        <taxon>Bacteria</taxon>
        <taxon>Bacillati</taxon>
        <taxon>Bacillota</taxon>
        <taxon>Bacilli</taxon>
        <taxon>Bacillales</taxon>
        <taxon>Bacillaceae</taxon>
        <taxon>Neobacillus</taxon>
    </lineage>
</organism>
<dbReference type="Proteomes" id="UP001523262">
    <property type="component" value="Unassembled WGS sequence"/>
</dbReference>
<dbReference type="InterPro" id="IPR019673">
    <property type="entry name" value="Spore_germination_GerPC"/>
</dbReference>
<comment type="caution">
    <text evidence="1">The sequence shown here is derived from an EMBL/GenBank/DDBJ whole genome shotgun (WGS) entry which is preliminary data.</text>
</comment>
<accession>A0ABT0WBP1</accession>